<dbReference type="AlphaFoldDB" id="A0A7W7SN32"/>
<comment type="caution">
    <text evidence="2">The sequence shown here is derived from an EMBL/GenBank/DDBJ whole genome shotgun (WGS) entry which is preliminary data.</text>
</comment>
<dbReference type="RefSeq" id="WP_184533446.1">
    <property type="nucleotide sequence ID" value="NZ_JACHJW010000001.1"/>
</dbReference>
<feature type="domain" description="HTH cro/C1-type" evidence="1">
    <location>
        <begin position="17"/>
        <end position="71"/>
    </location>
</feature>
<dbReference type="InterPro" id="IPR043917">
    <property type="entry name" value="DUF5753"/>
</dbReference>
<accession>A0A7W7SN32</accession>
<organism evidence="2 3">
    <name type="scientific">Micromonospora polyrhachis</name>
    <dbReference type="NCBI Taxonomy" id="1282883"/>
    <lineage>
        <taxon>Bacteria</taxon>
        <taxon>Bacillati</taxon>
        <taxon>Actinomycetota</taxon>
        <taxon>Actinomycetes</taxon>
        <taxon>Micromonosporales</taxon>
        <taxon>Micromonosporaceae</taxon>
        <taxon>Micromonospora</taxon>
    </lineage>
</organism>
<evidence type="ECO:0000259" key="1">
    <source>
        <dbReference type="PROSITE" id="PS50943"/>
    </source>
</evidence>
<evidence type="ECO:0000313" key="2">
    <source>
        <dbReference type="EMBL" id="MBB4957446.1"/>
    </source>
</evidence>
<dbReference type="EMBL" id="JACHJW010000001">
    <property type="protein sequence ID" value="MBB4957446.1"/>
    <property type="molecule type" value="Genomic_DNA"/>
</dbReference>
<gene>
    <name evidence="2" type="ORF">FHR38_001179</name>
</gene>
<name>A0A7W7SN32_9ACTN</name>
<dbReference type="InterPro" id="IPR010982">
    <property type="entry name" value="Lambda_DNA-bd_dom_sf"/>
</dbReference>
<dbReference type="Gene3D" id="1.10.260.40">
    <property type="entry name" value="lambda repressor-like DNA-binding domains"/>
    <property type="match status" value="1"/>
</dbReference>
<dbReference type="PROSITE" id="PS50943">
    <property type="entry name" value="HTH_CROC1"/>
    <property type="match status" value="1"/>
</dbReference>
<dbReference type="SMART" id="SM00530">
    <property type="entry name" value="HTH_XRE"/>
    <property type="match status" value="1"/>
</dbReference>
<dbReference type="Pfam" id="PF13560">
    <property type="entry name" value="HTH_31"/>
    <property type="match status" value="1"/>
</dbReference>
<sequence>MRQILPTVVGRGLGGELRQLRKARSLTALVVCKQLGWQPSRLSRMETGQQGIRPEDVASLLVVYGVIGAERKRLLAMTERAHERGWWERLGPGLTPWSKTFFQLEEQTSRLTSWEPMLVPGLLQTEDYTRAVMRAIGIPEAEARVRVTARQSRQVILKRPQPPQLHAIVDEIALRRVLGDRRVMARQLRRLVELAESPHVRLQVLPFGVGGHPGLDGPFLILDFEREPSVVHQEPKMSSVFLEEPDQVAIFRRTADRLARMALSPARSVEFIARVAIEHERE</sequence>
<dbReference type="Proteomes" id="UP000578819">
    <property type="component" value="Unassembled WGS sequence"/>
</dbReference>
<keyword evidence="3" id="KW-1185">Reference proteome</keyword>
<dbReference type="SUPFAM" id="SSF47413">
    <property type="entry name" value="lambda repressor-like DNA-binding domains"/>
    <property type="match status" value="1"/>
</dbReference>
<dbReference type="InterPro" id="IPR001387">
    <property type="entry name" value="Cro/C1-type_HTH"/>
</dbReference>
<proteinExistence type="predicted"/>
<protein>
    <submittedName>
        <fullName evidence="2">Transcriptional regulator with XRE-family HTH domain</fullName>
    </submittedName>
</protein>
<reference evidence="2 3" key="1">
    <citation type="submission" date="2020-08" db="EMBL/GenBank/DDBJ databases">
        <title>Sequencing the genomes of 1000 actinobacteria strains.</title>
        <authorList>
            <person name="Klenk H.-P."/>
        </authorList>
    </citation>
    <scope>NUCLEOTIDE SEQUENCE [LARGE SCALE GENOMIC DNA]</scope>
    <source>
        <strain evidence="2 3">DSM 45886</strain>
    </source>
</reference>
<dbReference type="GO" id="GO:0003677">
    <property type="term" value="F:DNA binding"/>
    <property type="evidence" value="ECO:0007669"/>
    <property type="project" value="InterPro"/>
</dbReference>
<dbReference type="Pfam" id="PF19054">
    <property type="entry name" value="DUF5753"/>
    <property type="match status" value="1"/>
</dbReference>
<dbReference type="CDD" id="cd00093">
    <property type="entry name" value="HTH_XRE"/>
    <property type="match status" value="1"/>
</dbReference>
<evidence type="ECO:0000313" key="3">
    <source>
        <dbReference type="Proteomes" id="UP000578819"/>
    </source>
</evidence>